<protein>
    <submittedName>
        <fullName evidence="7">DMT family transporter</fullName>
    </submittedName>
</protein>
<keyword evidence="3 5" id="KW-1133">Transmembrane helix</keyword>
<feature type="transmembrane region" description="Helical" evidence="5">
    <location>
        <begin position="249"/>
        <end position="268"/>
    </location>
</feature>
<dbReference type="RefSeq" id="WP_251937708.1">
    <property type="nucleotide sequence ID" value="NZ_CP098747.1"/>
</dbReference>
<evidence type="ECO:0000259" key="6">
    <source>
        <dbReference type="Pfam" id="PF00892"/>
    </source>
</evidence>
<dbReference type="Proteomes" id="UP001056291">
    <property type="component" value="Chromosome"/>
</dbReference>
<evidence type="ECO:0000256" key="3">
    <source>
        <dbReference type="ARBA" id="ARBA00022989"/>
    </source>
</evidence>
<feature type="transmembrane region" description="Helical" evidence="5">
    <location>
        <begin position="218"/>
        <end position="242"/>
    </location>
</feature>
<reference evidence="7" key="1">
    <citation type="submission" date="2022-06" db="EMBL/GenBank/DDBJ databases">
        <title>Sneathiella actinostolidae sp. nov., isolated from a sea anemonein the Western Pacific Ocean.</title>
        <authorList>
            <person name="Wei M.J."/>
        </authorList>
    </citation>
    <scope>NUCLEOTIDE SEQUENCE</scope>
    <source>
        <strain evidence="7">PHK-P5</strain>
    </source>
</reference>
<evidence type="ECO:0000256" key="5">
    <source>
        <dbReference type="SAM" id="Phobius"/>
    </source>
</evidence>
<evidence type="ECO:0000313" key="7">
    <source>
        <dbReference type="EMBL" id="USG63123.1"/>
    </source>
</evidence>
<feature type="transmembrane region" description="Helical" evidence="5">
    <location>
        <begin position="155"/>
        <end position="174"/>
    </location>
</feature>
<dbReference type="InterPro" id="IPR000620">
    <property type="entry name" value="EamA_dom"/>
</dbReference>
<feature type="transmembrane region" description="Helical" evidence="5">
    <location>
        <begin position="186"/>
        <end position="206"/>
    </location>
</feature>
<feature type="transmembrane region" description="Helical" evidence="5">
    <location>
        <begin position="12"/>
        <end position="33"/>
    </location>
</feature>
<dbReference type="PANTHER" id="PTHR32322:SF9">
    <property type="entry name" value="AMINO-ACID METABOLITE EFFLUX PUMP-RELATED"/>
    <property type="match status" value="1"/>
</dbReference>
<keyword evidence="8" id="KW-1185">Reference proteome</keyword>
<feature type="transmembrane region" description="Helical" evidence="5">
    <location>
        <begin position="126"/>
        <end position="143"/>
    </location>
</feature>
<accession>A0ABY4W7U5</accession>
<feature type="transmembrane region" description="Helical" evidence="5">
    <location>
        <begin position="280"/>
        <end position="299"/>
    </location>
</feature>
<keyword evidence="2 5" id="KW-0812">Transmembrane</keyword>
<evidence type="ECO:0000256" key="2">
    <source>
        <dbReference type="ARBA" id="ARBA00022692"/>
    </source>
</evidence>
<evidence type="ECO:0000256" key="4">
    <source>
        <dbReference type="ARBA" id="ARBA00023136"/>
    </source>
</evidence>
<feature type="transmembrane region" description="Helical" evidence="5">
    <location>
        <begin position="96"/>
        <end position="119"/>
    </location>
</feature>
<dbReference type="Gene3D" id="1.10.3730.20">
    <property type="match status" value="1"/>
</dbReference>
<comment type="subcellular location">
    <subcellularLocation>
        <location evidence="1">Membrane</location>
        <topology evidence="1">Multi-pass membrane protein</topology>
    </subcellularLocation>
</comment>
<feature type="transmembrane region" description="Helical" evidence="5">
    <location>
        <begin position="71"/>
        <end position="90"/>
    </location>
</feature>
<proteinExistence type="predicted"/>
<dbReference type="InterPro" id="IPR037185">
    <property type="entry name" value="EmrE-like"/>
</dbReference>
<feature type="domain" description="EamA" evidence="6">
    <location>
        <begin position="155"/>
        <end position="290"/>
    </location>
</feature>
<dbReference type="SUPFAM" id="SSF103481">
    <property type="entry name" value="Multidrug resistance efflux transporter EmrE"/>
    <property type="match status" value="2"/>
</dbReference>
<sequence>MDMPKTMDRQDWGLLILLSILWGGTYFFAGVAVKEVPPLTVVLVRVLLAAILLLPLFWYFGHSLPRTFSSWLPFVGMGLLNNVLPFGLIFAGQTQITVGLSSIINAMTPLFTVLVMAVFLEERLTVNRVIGVLLGVVGVAVLRGFDGPISGNQTLGIILCMAGALSYGFAALWGRRFLAGIPALKSATCQLISSTVIIAVVVAIIDKPWALPIPSVEVIFSLLALAAFGTAVAYIVFFRILVRAGASNAMLVTLLIPVTALVLGNIFLDEAVQAKEIIGAFIIGAGLLFIDGRVIHWLGGKYRITD</sequence>
<feature type="transmembrane region" description="Helical" evidence="5">
    <location>
        <begin position="39"/>
        <end position="59"/>
    </location>
</feature>
<evidence type="ECO:0000313" key="8">
    <source>
        <dbReference type="Proteomes" id="UP001056291"/>
    </source>
</evidence>
<dbReference type="EMBL" id="CP098747">
    <property type="protein sequence ID" value="USG63123.1"/>
    <property type="molecule type" value="Genomic_DNA"/>
</dbReference>
<evidence type="ECO:0000256" key="1">
    <source>
        <dbReference type="ARBA" id="ARBA00004141"/>
    </source>
</evidence>
<dbReference type="PANTHER" id="PTHR32322">
    <property type="entry name" value="INNER MEMBRANE TRANSPORTER"/>
    <property type="match status" value="1"/>
</dbReference>
<feature type="domain" description="EamA" evidence="6">
    <location>
        <begin position="14"/>
        <end position="142"/>
    </location>
</feature>
<organism evidence="7 8">
    <name type="scientific">Sneathiella marina</name>
    <dbReference type="NCBI Taxonomy" id="2950108"/>
    <lineage>
        <taxon>Bacteria</taxon>
        <taxon>Pseudomonadati</taxon>
        <taxon>Pseudomonadota</taxon>
        <taxon>Alphaproteobacteria</taxon>
        <taxon>Sneathiellales</taxon>
        <taxon>Sneathiellaceae</taxon>
        <taxon>Sneathiella</taxon>
    </lineage>
</organism>
<gene>
    <name evidence="7" type="ORF">NBZ79_09060</name>
</gene>
<dbReference type="Pfam" id="PF00892">
    <property type="entry name" value="EamA"/>
    <property type="match status" value="2"/>
</dbReference>
<name>A0ABY4W7U5_9PROT</name>
<dbReference type="InterPro" id="IPR050638">
    <property type="entry name" value="AA-Vitamin_Transporters"/>
</dbReference>
<keyword evidence="4 5" id="KW-0472">Membrane</keyword>